<dbReference type="Proteomes" id="UP000070063">
    <property type="component" value="Unassembled WGS sequence"/>
</dbReference>
<name>A0ABD4EIB8_STALU</name>
<comment type="caution">
    <text evidence="1">The sequence shown here is derived from an EMBL/GenBank/DDBJ whole genome shotgun (WGS) entry which is preliminary data.</text>
</comment>
<proteinExistence type="predicted"/>
<dbReference type="AlphaFoldDB" id="A0ABD4EIB8"/>
<accession>A0ABD4EIB8</accession>
<protein>
    <submittedName>
        <fullName evidence="1">Uncharacterized protein</fullName>
    </submittedName>
</protein>
<gene>
    <name evidence="1" type="ORF">HMPREF3225_00436</name>
</gene>
<evidence type="ECO:0000313" key="1">
    <source>
        <dbReference type="EMBL" id="KXA40001.1"/>
    </source>
</evidence>
<reference evidence="1 2" key="1">
    <citation type="submission" date="2016-01" db="EMBL/GenBank/DDBJ databases">
        <authorList>
            <person name="Mitreva M."/>
            <person name="Pepin K.H."/>
            <person name="Mihindukulasuriya K.A."/>
            <person name="Fulton R."/>
            <person name="Fronick C."/>
            <person name="O'Laughlin M."/>
            <person name="Miner T."/>
            <person name="Herter B."/>
            <person name="Rosa B.A."/>
            <person name="Cordes M."/>
            <person name="Tomlinson C."/>
            <person name="Wollam A."/>
            <person name="Palsikar V.B."/>
            <person name="Mardis E.R."/>
            <person name="Wilson R.K."/>
        </authorList>
    </citation>
    <scope>NUCLEOTIDE SEQUENCE [LARGE SCALE GENOMIC DNA]</scope>
    <source>
        <strain evidence="1 2">MJR7738</strain>
    </source>
</reference>
<dbReference type="EMBL" id="LRQI01000020">
    <property type="protein sequence ID" value="KXA40001.1"/>
    <property type="molecule type" value="Genomic_DNA"/>
</dbReference>
<organism evidence="1 2">
    <name type="scientific">Staphylococcus lugdunensis</name>
    <dbReference type="NCBI Taxonomy" id="28035"/>
    <lineage>
        <taxon>Bacteria</taxon>
        <taxon>Bacillati</taxon>
        <taxon>Bacillota</taxon>
        <taxon>Bacilli</taxon>
        <taxon>Bacillales</taxon>
        <taxon>Staphylococcaceae</taxon>
        <taxon>Staphylococcus</taxon>
    </lineage>
</organism>
<sequence>MNTMTKSSIEKIKSYLLDLHDDLKLNLIDMNQTKDMFMNGPSTELLRRALNMSYYQGQKQALDWLQYNVESQDSHTLMTLIEDKLHLLTEQDSKVKNLAIMAKELPEQLSQEAHRDGQRSILKHIKTRIDVF</sequence>
<evidence type="ECO:0000313" key="2">
    <source>
        <dbReference type="Proteomes" id="UP000070063"/>
    </source>
</evidence>